<dbReference type="InterPro" id="IPR036034">
    <property type="entry name" value="PDZ_sf"/>
</dbReference>
<dbReference type="AlphaFoldDB" id="A0A5B7H6F7"/>
<sequence>MCNNSPITESDKTVTVSRESGEFGFRIHGSWHVVVSAVEPNTPAEMSGLEVGNIILSINGSNVLNSSHSEGVRLAHAGEWCKAGGVETSCAGSVSLSRCIPTELIIWYSGDQMVLVYRSTPFVLGRIFTLSFGYY</sequence>
<organism evidence="2 3">
    <name type="scientific">Portunus trituberculatus</name>
    <name type="common">Swimming crab</name>
    <name type="synonym">Neptunus trituberculatus</name>
    <dbReference type="NCBI Taxonomy" id="210409"/>
    <lineage>
        <taxon>Eukaryota</taxon>
        <taxon>Metazoa</taxon>
        <taxon>Ecdysozoa</taxon>
        <taxon>Arthropoda</taxon>
        <taxon>Crustacea</taxon>
        <taxon>Multicrustacea</taxon>
        <taxon>Malacostraca</taxon>
        <taxon>Eumalacostraca</taxon>
        <taxon>Eucarida</taxon>
        <taxon>Decapoda</taxon>
        <taxon>Pleocyemata</taxon>
        <taxon>Brachyura</taxon>
        <taxon>Eubrachyura</taxon>
        <taxon>Portunoidea</taxon>
        <taxon>Portunidae</taxon>
        <taxon>Portuninae</taxon>
        <taxon>Portunus</taxon>
    </lineage>
</organism>
<proteinExistence type="predicted"/>
<dbReference type="PROSITE" id="PS50106">
    <property type="entry name" value="PDZ"/>
    <property type="match status" value="1"/>
</dbReference>
<dbReference type="EMBL" id="VSRR010023383">
    <property type="protein sequence ID" value="MPC65439.1"/>
    <property type="molecule type" value="Genomic_DNA"/>
</dbReference>
<gene>
    <name evidence="2" type="primary">ARHGEF11</name>
    <name evidence="2" type="ORF">E2C01_059574</name>
</gene>
<dbReference type="OrthoDB" id="2157866at2759"/>
<dbReference type="InterPro" id="IPR001478">
    <property type="entry name" value="PDZ"/>
</dbReference>
<dbReference type="SUPFAM" id="SSF50156">
    <property type="entry name" value="PDZ domain-like"/>
    <property type="match status" value="1"/>
</dbReference>
<evidence type="ECO:0000313" key="3">
    <source>
        <dbReference type="Proteomes" id="UP000324222"/>
    </source>
</evidence>
<dbReference type="Gene3D" id="2.30.42.10">
    <property type="match status" value="1"/>
</dbReference>
<name>A0A5B7H6F7_PORTR</name>
<dbReference type="PANTHER" id="PTHR47644:SF1">
    <property type="entry name" value="PDZ DOMAIN-CONTAINING PROTEIN"/>
    <property type="match status" value="1"/>
</dbReference>
<reference evidence="2 3" key="1">
    <citation type="submission" date="2019-05" db="EMBL/GenBank/DDBJ databases">
        <title>Another draft genome of Portunus trituberculatus and its Hox gene families provides insights of decapod evolution.</title>
        <authorList>
            <person name="Jeong J.-H."/>
            <person name="Song I."/>
            <person name="Kim S."/>
            <person name="Choi T."/>
            <person name="Kim D."/>
            <person name="Ryu S."/>
            <person name="Kim W."/>
        </authorList>
    </citation>
    <scope>NUCLEOTIDE SEQUENCE [LARGE SCALE GENOMIC DNA]</scope>
    <source>
        <tissue evidence="2">Muscle</tissue>
    </source>
</reference>
<accession>A0A5B7H6F7</accession>
<comment type="caution">
    <text evidence="2">The sequence shown here is derived from an EMBL/GenBank/DDBJ whole genome shotgun (WGS) entry which is preliminary data.</text>
</comment>
<evidence type="ECO:0000259" key="1">
    <source>
        <dbReference type="PROSITE" id="PS50106"/>
    </source>
</evidence>
<evidence type="ECO:0000313" key="2">
    <source>
        <dbReference type="EMBL" id="MPC65439.1"/>
    </source>
</evidence>
<dbReference type="PANTHER" id="PTHR47644">
    <property type="entry name" value="AGAP008221-PA"/>
    <property type="match status" value="1"/>
</dbReference>
<dbReference type="Proteomes" id="UP000324222">
    <property type="component" value="Unassembled WGS sequence"/>
</dbReference>
<dbReference type="SMART" id="SM00228">
    <property type="entry name" value="PDZ"/>
    <property type="match status" value="1"/>
</dbReference>
<keyword evidence="3" id="KW-1185">Reference proteome</keyword>
<dbReference type="Pfam" id="PF00595">
    <property type="entry name" value="PDZ"/>
    <property type="match status" value="1"/>
</dbReference>
<feature type="domain" description="PDZ" evidence="1">
    <location>
        <begin position="13"/>
        <end position="74"/>
    </location>
</feature>
<protein>
    <submittedName>
        <fullName evidence="2">Rho guanine nucleotide exchange factor 11</fullName>
    </submittedName>
</protein>